<evidence type="ECO:0000313" key="8">
    <source>
        <dbReference type="EMBL" id="MBU2692462.1"/>
    </source>
</evidence>
<evidence type="ECO:0000256" key="1">
    <source>
        <dbReference type="ARBA" id="ARBA00004533"/>
    </source>
</evidence>
<dbReference type="InterPro" id="IPR004960">
    <property type="entry name" value="LipA_acyltrans"/>
</dbReference>
<keyword evidence="7" id="KW-0812">Transmembrane</keyword>
<keyword evidence="2" id="KW-1003">Cell membrane</keyword>
<sequence>MKGAFPRGSSQKITFAHRMQYAALRLFIGAVSIGPRAVALWWARRWGDIAFEIIRIRRGVTLENLRCAFPDREQAWILRVARSAYRNFAMTMIEVGLLNRFSKEDILKRQTAHGEMAFDVALERGSGGVLLSAHFGNWEYLGGYFALRGYPINFLVRSQRNRLVDEFLNKNRRRLGVGIIPVGPSVRLIYKHLRANECVAFLLDQDAGHDGRFFEFLGRPASFATGPILFARRTGASILIGYGYRRPGGRFVLEIEPPIETDPDLSEDEDVDRITRLYIRHLEGVIRRFPEQWFWMHRRWKTSAV</sequence>
<dbReference type="GO" id="GO:0005886">
    <property type="term" value="C:plasma membrane"/>
    <property type="evidence" value="ECO:0007669"/>
    <property type="project" value="UniProtKB-SubCell"/>
</dbReference>
<dbReference type="PANTHER" id="PTHR30606">
    <property type="entry name" value="LIPID A BIOSYNTHESIS LAUROYL ACYLTRANSFERASE"/>
    <property type="match status" value="1"/>
</dbReference>
<dbReference type="CDD" id="cd07984">
    <property type="entry name" value="LPLAT_LABLAT-like"/>
    <property type="match status" value="1"/>
</dbReference>
<keyword evidence="5 7" id="KW-0472">Membrane</keyword>
<accession>A0A948RZG2</accession>
<comment type="caution">
    <text evidence="8">The sequence shown here is derived from an EMBL/GenBank/DDBJ whole genome shotgun (WGS) entry which is preliminary data.</text>
</comment>
<keyword evidence="6 8" id="KW-0012">Acyltransferase</keyword>
<evidence type="ECO:0000256" key="3">
    <source>
        <dbReference type="ARBA" id="ARBA00022519"/>
    </source>
</evidence>
<evidence type="ECO:0000256" key="5">
    <source>
        <dbReference type="ARBA" id="ARBA00023136"/>
    </source>
</evidence>
<evidence type="ECO:0000313" key="9">
    <source>
        <dbReference type="Proteomes" id="UP000777784"/>
    </source>
</evidence>
<protein>
    <submittedName>
        <fullName evidence="8">Lysophospholipid acyltransferase family protein</fullName>
    </submittedName>
</protein>
<keyword evidence="7" id="KW-1133">Transmembrane helix</keyword>
<keyword evidence="3" id="KW-0997">Cell inner membrane</keyword>
<dbReference type="PANTHER" id="PTHR30606:SF10">
    <property type="entry name" value="PHOSPHATIDYLINOSITOL MANNOSIDE ACYLTRANSFERASE"/>
    <property type="match status" value="1"/>
</dbReference>
<dbReference type="EMBL" id="JAHJDP010000092">
    <property type="protein sequence ID" value="MBU2692462.1"/>
    <property type="molecule type" value="Genomic_DNA"/>
</dbReference>
<reference evidence="8" key="1">
    <citation type="submission" date="2021-05" db="EMBL/GenBank/DDBJ databases">
        <title>Energy efficiency and biological interactions define the core microbiome of deep oligotrophic groundwater.</title>
        <authorList>
            <person name="Mehrshad M."/>
            <person name="Lopez-Fernandez M."/>
            <person name="Bell E."/>
            <person name="Bernier-Latmani R."/>
            <person name="Bertilsson S."/>
            <person name="Dopson M."/>
        </authorList>
    </citation>
    <scope>NUCLEOTIDE SEQUENCE</scope>
    <source>
        <strain evidence="8">Modern_marine.mb.64</strain>
    </source>
</reference>
<dbReference type="AlphaFoldDB" id="A0A948RZG2"/>
<dbReference type="GO" id="GO:0009247">
    <property type="term" value="P:glycolipid biosynthetic process"/>
    <property type="evidence" value="ECO:0007669"/>
    <property type="project" value="UniProtKB-ARBA"/>
</dbReference>
<dbReference type="PIRSF" id="PIRSF026649">
    <property type="entry name" value="MsbB"/>
    <property type="match status" value="1"/>
</dbReference>
<evidence type="ECO:0000256" key="7">
    <source>
        <dbReference type="SAM" id="Phobius"/>
    </source>
</evidence>
<evidence type="ECO:0000256" key="4">
    <source>
        <dbReference type="ARBA" id="ARBA00022679"/>
    </source>
</evidence>
<evidence type="ECO:0000256" key="2">
    <source>
        <dbReference type="ARBA" id="ARBA00022475"/>
    </source>
</evidence>
<proteinExistence type="predicted"/>
<dbReference type="Pfam" id="PF03279">
    <property type="entry name" value="Lip_A_acyltrans"/>
    <property type="match status" value="1"/>
</dbReference>
<dbReference type="Proteomes" id="UP000777784">
    <property type="component" value="Unassembled WGS sequence"/>
</dbReference>
<keyword evidence="4" id="KW-0808">Transferase</keyword>
<gene>
    <name evidence="8" type="ORF">KJ970_16190</name>
</gene>
<feature type="transmembrane region" description="Helical" evidence="7">
    <location>
        <begin position="21"/>
        <end position="43"/>
    </location>
</feature>
<name>A0A948RZG2_UNCEI</name>
<evidence type="ECO:0000256" key="6">
    <source>
        <dbReference type="ARBA" id="ARBA00023315"/>
    </source>
</evidence>
<organism evidence="8 9">
    <name type="scientific">Eiseniibacteriota bacterium</name>
    <dbReference type="NCBI Taxonomy" id="2212470"/>
    <lineage>
        <taxon>Bacteria</taxon>
        <taxon>Candidatus Eiseniibacteriota</taxon>
    </lineage>
</organism>
<dbReference type="GO" id="GO:0016746">
    <property type="term" value="F:acyltransferase activity"/>
    <property type="evidence" value="ECO:0007669"/>
    <property type="project" value="UniProtKB-KW"/>
</dbReference>
<comment type="subcellular location">
    <subcellularLocation>
        <location evidence="1">Cell inner membrane</location>
    </subcellularLocation>
</comment>